<keyword evidence="3" id="KW-0677">Repeat</keyword>
<feature type="signal peptide" evidence="10">
    <location>
        <begin position="1"/>
        <end position="28"/>
    </location>
</feature>
<dbReference type="InterPro" id="IPR037045">
    <property type="entry name" value="S8pro/Inhibitor_I9_sf"/>
</dbReference>
<keyword evidence="5 8" id="KW-0720">Serine protease</keyword>
<dbReference type="GO" id="GO:0006508">
    <property type="term" value="P:proteolysis"/>
    <property type="evidence" value="ECO:0007669"/>
    <property type="project" value="UniProtKB-KW"/>
</dbReference>
<dbReference type="Gene3D" id="3.40.50.200">
    <property type="entry name" value="Peptidase S8/S53 domain"/>
    <property type="match status" value="1"/>
</dbReference>
<keyword evidence="10" id="KW-0732">Signal</keyword>
<evidence type="ECO:0000256" key="4">
    <source>
        <dbReference type="ARBA" id="ARBA00022801"/>
    </source>
</evidence>
<dbReference type="OrthoDB" id="5482597at2"/>
<evidence type="ECO:0000256" key="3">
    <source>
        <dbReference type="ARBA" id="ARBA00022737"/>
    </source>
</evidence>
<evidence type="ECO:0000256" key="10">
    <source>
        <dbReference type="SAM" id="SignalP"/>
    </source>
</evidence>
<dbReference type="InterPro" id="IPR013783">
    <property type="entry name" value="Ig-like_fold"/>
</dbReference>
<feature type="domain" description="Fibronectin type-III" evidence="11">
    <location>
        <begin position="366"/>
        <end position="458"/>
    </location>
</feature>
<dbReference type="InterPro" id="IPR050964">
    <property type="entry name" value="Striated_Muscle_Regulatory"/>
</dbReference>
<dbReference type="Pfam" id="PF00041">
    <property type="entry name" value="fn3"/>
    <property type="match status" value="4"/>
</dbReference>
<feature type="active site" description="Charge relay system" evidence="8">
    <location>
        <position position="620"/>
    </location>
</feature>
<dbReference type="Gene3D" id="2.60.40.10">
    <property type="entry name" value="Immunoglobulins"/>
    <property type="match status" value="10"/>
</dbReference>
<evidence type="ECO:0000256" key="9">
    <source>
        <dbReference type="RuleBase" id="RU003355"/>
    </source>
</evidence>
<evidence type="ECO:0000313" key="12">
    <source>
        <dbReference type="EMBL" id="SCG75781.1"/>
    </source>
</evidence>
<keyword evidence="4 8" id="KW-0378">Hydrolase</keyword>
<dbReference type="InterPro" id="IPR003961">
    <property type="entry name" value="FN3_dom"/>
</dbReference>
<evidence type="ECO:0000259" key="11">
    <source>
        <dbReference type="PROSITE" id="PS50853"/>
    </source>
</evidence>
<keyword evidence="2 8" id="KW-0645">Protease</keyword>
<dbReference type="Gene3D" id="3.30.70.80">
    <property type="entry name" value="Peptidase S8 propeptide/proteinase inhibitor I9"/>
    <property type="match status" value="1"/>
</dbReference>
<dbReference type="GO" id="GO:0004252">
    <property type="term" value="F:serine-type endopeptidase activity"/>
    <property type="evidence" value="ECO:0007669"/>
    <property type="project" value="UniProtKB-UniRule"/>
</dbReference>
<evidence type="ECO:0000256" key="8">
    <source>
        <dbReference type="PROSITE-ProRule" id="PRU01240"/>
    </source>
</evidence>
<evidence type="ECO:0000256" key="6">
    <source>
        <dbReference type="ARBA" id="ARBA00023295"/>
    </source>
</evidence>
<dbReference type="EMBL" id="LT607752">
    <property type="protein sequence ID" value="SCG75781.1"/>
    <property type="molecule type" value="Genomic_DNA"/>
</dbReference>
<dbReference type="SUPFAM" id="SSF54897">
    <property type="entry name" value="Protease propeptides/inhibitors"/>
    <property type="match status" value="1"/>
</dbReference>
<feature type="domain" description="Fibronectin type-III" evidence="11">
    <location>
        <begin position="1128"/>
        <end position="1227"/>
    </location>
</feature>
<feature type="domain" description="Fibronectin type-III" evidence="11">
    <location>
        <begin position="1594"/>
        <end position="1686"/>
    </location>
</feature>
<dbReference type="InterPro" id="IPR036852">
    <property type="entry name" value="Peptidase_S8/S53_dom_sf"/>
</dbReference>
<dbReference type="FunFam" id="3.40.50.200:FF:000016">
    <property type="entry name" value="Proprotein convertase subtilisin/kexin type 9"/>
    <property type="match status" value="1"/>
</dbReference>
<dbReference type="PANTHER" id="PTHR13817">
    <property type="entry name" value="TITIN"/>
    <property type="match status" value="1"/>
</dbReference>
<protein>
    <submittedName>
        <fullName evidence="12">Fibronectin type III domain-containing protein</fullName>
    </submittedName>
</protein>
<dbReference type="RefSeq" id="WP_157746985.1">
    <property type="nucleotide sequence ID" value="NZ_LT607752.1"/>
</dbReference>
<dbReference type="PRINTS" id="PR00723">
    <property type="entry name" value="SUBTILISIN"/>
</dbReference>
<dbReference type="InterPro" id="IPR015500">
    <property type="entry name" value="Peptidase_S8_subtilisin-rel"/>
</dbReference>
<dbReference type="InterPro" id="IPR023827">
    <property type="entry name" value="Peptidase_S8_Asp-AS"/>
</dbReference>
<keyword evidence="13" id="KW-1185">Reference proteome</keyword>
<dbReference type="Pfam" id="PF00082">
    <property type="entry name" value="Peptidase_S8"/>
    <property type="match status" value="1"/>
</dbReference>
<feature type="active site" description="Charge relay system" evidence="8">
    <location>
        <position position="789"/>
    </location>
</feature>
<keyword evidence="6" id="KW-0326">Glycosidase</keyword>
<proteinExistence type="inferred from homology"/>
<dbReference type="CDD" id="cd00063">
    <property type="entry name" value="FN3"/>
    <property type="match status" value="10"/>
</dbReference>
<accession>A0A1C5JZN0</accession>
<evidence type="ECO:0000313" key="13">
    <source>
        <dbReference type="Proteomes" id="UP000198226"/>
    </source>
</evidence>
<dbReference type="InterPro" id="IPR000209">
    <property type="entry name" value="Peptidase_S8/S53_dom"/>
</dbReference>
<dbReference type="SMART" id="SM00060">
    <property type="entry name" value="FN3"/>
    <property type="match status" value="10"/>
</dbReference>
<dbReference type="GO" id="GO:0016798">
    <property type="term" value="F:hydrolase activity, acting on glycosyl bonds"/>
    <property type="evidence" value="ECO:0007669"/>
    <property type="project" value="UniProtKB-KW"/>
</dbReference>
<dbReference type="CDD" id="cd04077">
    <property type="entry name" value="Peptidases_S8_PCSK9_ProteinaseK_like"/>
    <property type="match status" value="1"/>
</dbReference>
<keyword evidence="7" id="KW-0624">Polysaccharide degradation</keyword>
<dbReference type="InterPro" id="IPR022398">
    <property type="entry name" value="Peptidase_S8_His-AS"/>
</dbReference>
<dbReference type="PROSITE" id="PS00137">
    <property type="entry name" value="SUBTILASE_HIS"/>
    <property type="match status" value="1"/>
</dbReference>
<feature type="domain" description="Fibronectin type-III" evidence="11">
    <location>
        <begin position="1228"/>
        <end position="1318"/>
    </location>
</feature>
<organism evidence="12 13">
    <name type="scientific">Micromonospora rifamycinica</name>
    <dbReference type="NCBI Taxonomy" id="291594"/>
    <lineage>
        <taxon>Bacteria</taxon>
        <taxon>Bacillati</taxon>
        <taxon>Actinomycetota</taxon>
        <taxon>Actinomycetes</taxon>
        <taxon>Micromonosporales</taxon>
        <taxon>Micromonosporaceae</taxon>
        <taxon>Micromonospora</taxon>
    </lineage>
</organism>
<dbReference type="InterPro" id="IPR036116">
    <property type="entry name" value="FN3_sf"/>
</dbReference>
<feature type="chain" id="PRO_5008720117" evidence="10">
    <location>
        <begin position="29"/>
        <end position="1795"/>
    </location>
</feature>
<evidence type="ECO:0000256" key="2">
    <source>
        <dbReference type="ARBA" id="ARBA00022670"/>
    </source>
</evidence>
<reference evidence="13" key="1">
    <citation type="submission" date="2016-06" db="EMBL/GenBank/DDBJ databases">
        <authorList>
            <person name="Varghese N."/>
            <person name="Submissions Spin"/>
        </authorList>
    </citation>
    <scope>NUCLEOTIDE SEQUENCE [LARGE SCALE GENOMIC DNA]</scope>
    <source>
        <strain evidence="13">DSM 44983</strain>
    </source>
</reference>
<feature type="domain" description="Fibronectin type-III" evidence="11">
    <location>
        <begin position="1412"/>
        <end position="1502"/>
    </location>
</feature>
<feature type="domain" description="Fibronectin type-III" evidence="11">
    <location>
        <begin position="1319"/>
        <end position="1411"/>
    </location>
</feature>
<dbReference type="Proteomes" id="UP000198226">
    <property type="component" value="Chromosome I"/>
</dbReference>
<dbReference type="SUPFAM" id="SSF52743">
    <property type="entry name" value="Subtilisin-like"/>
    <property type="match status" value="1"/>
</dbReference>
<comment type="similarity">
    <text evidence="1 8 9">Belongs to the peptidase S8 family.</text>
</comment>
<dbReference type="PROSITE" id="PS51892">
    <property type="entry name" value="SUBTILASE"/>
    <property type="match status" value="1"/>
</dbReference>
<evidence type="ECO:0000256" key="5">
    <source>
        <dbReference type="ARBA" id="ARBA00022825"/>
    </source>
</evidence>
<evidence type="ECO:0000256" key="7">
    <source>
        <dbReference type="ARBA" id="ARBA00023326"/>
    </source>
</evidence>
<dbReference type="PROSITE" id="PS00136">
    <property type="entry name" value="SUBTILASE_ASP"/>
    <property type="match status" value="1"/>
</dbReference>
<dbReference type="PROSITE" id="PS50853">
    <property type="entry name" value="FN3"/>
    <property type="match status" value="10"/>
</dbReference>
<dbReference type="PANTHER" id="PTHR13817:SF151">
    <property type="entry name" value="TITIN"/>
    <property type="match status" value="1"/>
</dbReference>
<evidence type="ECO:0000256" key="1">
    <source>
        <dbReference type="ARBA" id="ARBA00011073"/>
    </source>
</evidence>
<keyword evidence="7" id="KW-0119">Carbohydrate metabolism</keyword>
<dbReference type="GO" id="GO:0000272">
    <property type="term" value="P:polysaccharide catabolic process"/>
    <property type="evidence" value="ECO:0007669"/>
    <property type="project" value="UniProtKB-KW"/>
</dbReference>
<feature type="domain" description="Fibronectin type-III" evidence="11">
    <location>
        <begin position="943"/>
        <end position="1035"/>
    </location>
</feature>
<dbReference type="InterPro" id="IPR034193">
    <property type="entry name" value="PCSK9_ProteinaseK-like"/>
</dbReference>
<feature type="domain" description="Fibronectin type-III" evidence="11">
    <location>
        <begin position="1038"/>
        <end position="1126"/>
    </location>
</feature>
<feature type="domain" description="Fibronectin type-III" evidence="11">
    <location>
        <begin position="1503"/>
        <end position="1593"/>
    </location>
</feature>
<name>A0A1C5JZN0_9ACTN</name>
<gene>
    <name evidence="12" type="ORF">GA0070623_4040</name>
</gene>
<feature type="domain" description="Fibronectin type-III" evidence="11">
    <location>
        <begin position="847"/>
        <end position="939"/>
    </location>
</feature>
<sequence length="1795" mass="187788">MLTRRWQAAITAVLIMLGLAYQAEPARAAVTTLTAAQLNTAFNAYGDAGNHWTGADGTTSVALPDGRVIWLFSDTFLGTVNTDGSRPANSPMINNSAIVQSGTSLGATLTGGSAVAPTALVVPAQSGEFFWVGDAVVESGELRVIYNRYRRSGTGVLDFTLTGVSLARFALPALTLTAVTDLPVGSDVNWGAAITPDGAYTYIYGTSTAPGRMKFGHVARVSTGALDGPWQFWTGTTWSADRTTVARLLSGVGTSYSVQKVGSEYVLVTHENNLLFDPQIVAYRATSPTGPWTGPVPLYQAPEITAGGKKIVYDARLHPELATTGKLLISYNVNSLEFADTFADARLYRPRFVDVSWPPPSPGTGLPAAPTGLTVTGQDDHADLTWAAASGVTSYRVYQRDVTGGQTHFARHATTATTTSRRAGLLIPGHRYEFKVAGVNSAGEGPTGATVSVTPQSSVPVADAVRGANRADSVPGSYLVRLKEGAAQPERVASYAAQLVAQAGGTLGPVLPRTLRGFGATLTQAQAVNLAAHPDVLDVEQNATYRVSGEQANPYWHLDRIDQREATPDKRYVYPNDGAVRAYVVDSGIRATHEEFGGRVDTGFNAFDGSTSTPDCGKGHGTAVASLLGGTDYGAAKAAGLVPVKVFNCTTTGETVSDTLTVVRGIDWAMGDAEGRLPAVMNLSLTSGADRPYADSLDHATRAAAGSGIVVVAAAGNQGGDACDYSPARTGKDSAVITVGASDMDDSRLSTSQVTSNLGQCVNLFAPGADIVGAGIGDDLDVSYNFGTSMAAPLVAGAAAMLLHAHPDYGPADVKTALTRAATVGKLSNIGTSPNLLLYVERPPTVAPADLTATARDDGTIALDWAPVADQNLHYLVSQRDVTAGEPAATRWPSPVFDATDAVARNLIEGHRYEFTVAAANSAGTGPESNVAAATTHLAVPAAPTGLAASPQADGSISLTWNSLGTDVSYWVHQRDVTTGETDFTRLDLPVTDCCTHTAGYLLHGHQYEFKVSGLNAGGEGPTSTPVRATSTYPKPAPPTGLTAAPGAAQVVLNWTASTTPNVWYLVRQRDVTAGETDFTTLELPVTTCCTFTAGLLANGHTYEFTVTTTGQGGESTPSNLATAKPMPPLPPQVTGLTATPRSDGGITLTWAAPAGDDFFYDVYQRDVSAGQGFSKLPLPITTCCTMTAGLLVHQHVYEFKVAATNAAGVGPQSTVAGATSRYTVPGAPANLRGTTGGNGTVDLDWDAPGPASNLYWIYRRDVTAGEAFVKLPYPTEDTHASIGLLVHNHVYEFRVAAENQGGQGSNSNTVQVTARGGLPGAPSGLTAGAGDGKVTLSWTASATSGVSYQVYQRDRTQGQSWQKLPLPVTGTSLTANYLVNGHTYEFKVAASNVSGDSVASNVASARPMPPTPQAPTGLTATAGDAKVTLRWTASPTANVSYWIESRASGGNWTTLPVAVGCCAYTVNLLFNGTTYEFRVRATNLSGDSTASNVASARPMPPTPQAPTGLTATAGDAKVTLRWTASPTANVSYWIESRASGGNWTRLPVAVGCCAYTVNLLFNGTTYEFRVRATNLSGDSPASSVVSARPWPPLPQAPTTLKATVGQNSVLLTWLASPSPRVTYRVYMRNVTRGAGWGTEAAYLTGTSAHVPMLTGGNRYEFKVVAENVAGQSAATNTVSVRVHHVFATVTCTDYYVPIKDVPVGWTSVKSSALGVAGGENQRIRVQLRVWKNDVLWTWSDYWVTTGSDGSWGVPVNEHESNGVADYDLFASVYGPNGEDWGRASDSDHCDGGRG</sequence>
<dbReference type="PROSITE" id="PS00138">
    <property type="entry name" value="SUBTILASE_SER"/>
    <property type="match status" value="1"/>
</dbReference>
<dbReference type="InterPro" id="IPR023828">
    <property type="entry name" value="Peptidase_S8_Ser-AS"/>
</dbReference>
<feature type="active site" description="Charge relay system" evidence="8">
    <location>
        <position position="586"/>
    </location>
</feature>
<dbReference type="SUPFAM" id="SSF49265">
    <property type="entry name" value="Fibronectin type III"/>
    <property type="match status" value="6"/>
</dbReference>